<dbReference type="OrthoDB" id="1423731at2759"/>
<dbReference type="EMBL" id="QJKJ01009916">
    <property type="protein sequence ID" value="RDX75180.1"/>
    <property type="molecule type" value="Genomic_DNA"/>
</dbReference>
<gene>
    <name evidence="1" type="ORF">CR513_44974</name>
</gene>
<keyword evidence="2" id="KW-1185">Reference proteome</keyword>
<organism evidence="1 2">
    <name type="scientific">Mucuna pruriens</name>
    <name type="common">Velvet bean</name>
    <name type="synonym">Dolichos pruriens</name>
    <dbReference type="NCBI Taxonomy" id="157652"/>
    <lineage>
        <taxon>Eukaryota</taxon>
        <taxon>Viridiplantae</taxon>
        <taxon>Streptophyta</taxon>
        <taxon>Embryophyta</taxon>
        <taxon>Tracheophyta</taxon>
        <taxon>Spermatophyta</taxon>
        <taxon>Magnoliopsida</taxon>
        <taxon>eudicotyledons</taxon>
        <taxon>Gunneridae</taxon>
        <taxon>Pentapetalae</taxon>
        <taxon>rosids</taxon>
        <taxon>fabids</taxon>
        <taxon>Fabales</taxon>
        <taxon>Fabaceae</taxon>
        <taxon>Papilionoideae</taxon>
        <taxon>50 kb inversion clade</taxon>
        <taxon>NPAAA clade</taxon>
        <taxon>indigoferoid/millettioid clade</taxon>
        <taxon>Phaseoleae</taxon>
        <taxon>Mucuna</taxon>
    </lineage>
</organism>
<accession>A0A371FA64</accession>
<evidence type="ECO:0008006" key="3">
    <source>
        <dbReference type="Google" id="ProtNLM"/>
    </source>
</evidence>
<proteinExistence type="predicted"/>
<evidence type="ECO:0000313" key="2">
    <source>
        <dbReference type="Proteomes" id="UP000257109"/>
    </source>
</evidence>
<sequence length="118" mass="13962">MCIDFADLNKACLKDSYHFPNIDYLVDEALRYELLSFVDAYLGYNQIQMHPWDEEKMTFVIEITNYYCFGQFARLNVEAYVDNMSFNLKLNLEECLLVFKHASGSYPSIQKIKINLYK</sequence>
<evidence type="ECO:0000313" key="1">
    <source>
        <dbReference type="EMBL" id="RDX75180.1"/>
    </source>
</evidence>
<name>A0A371FA64_MUCPR</name>
<dbReference type="Proteomes" id="UP000257109">
    <property type="component" value="Unassembled WGS sequence"/>
</dbReference>
<dbReference type="Gene3D" id="3.30.70.270">
    <property type="match status" value="1"/>
</dbReference>
<dbReference type="PANTHER" id="PTHR24559:SF430">
    <property type="entry name" value="RNA-DIRECTED DNA POLYMERASE"/>
    <property type="match status" value="1"/>
</dbReference>
<dbReference type="InterPro" id="IPR053134">
    <property type="entry name" value="RNA-dir_DNA_polymerase"/>
</dbReference>
<dbReference type="AlphaFoldDB" id="A0A371FA64"/>
<dbReference type="PANTHER" id="PTHR24559">
    <property type="entry name" value="TRANSPOSON TY3-I GAG-POL POLYPROTEIN"/>
    <property type="match status" value="1"/>
</dbReference>
<dbReference type="InterPro" id="IPR043502">
    <property type="entry name" value="DNA/RNA_pol_sf"/>
</dbReference>
<feature type="non-terminal residue" evidence="1">
    <location>
        <position position="1"/>
    </location>
</feature>
<dbReference type="SUPFAM" id="SSF56672">
    <property type="entry name" value="DNA/RNA polymerases"/>
    <property type="match status" value="1"/>
</dbReference>
<dbReference type="InterPro" id="IPR043128">
    <property type="entry name" value="Rev_trsase/Diguanyl_cyclase"/>
</dbReference>
<protein>
    <recommendedName>
        <fullName evidence="3">Reverse transcriptase domain-containing protein</fullName>
    </recommendedName>
</protein>
<comment type="caution">
    <text evidence="1">The sequence shown here is derived from an EMBL/GenBank/DDBJ whole genome shotgun (WGS) entry which is preliminary data.</text>
</comment>
<reference evidence="1" key="1">
    <citation type="submission" date="2018-05" db="EMBL/GenBank/DDBJ databases">
        <title>Draft genome of Mucuna pruriens seed.</title>
        <authorList>
            <person name="Nnadi N.E."/>
            <person name="Vos R."/>
            <person name="Hasami M.H."/>
            <person name="Devisetty U.K."/>
            <person name="Aguiy J.C."/>
        </authorList>
    </citation>
    <scope>NUCLEOTIDE SEQUENCE [LARGE SCALE GENOMIC DNA]</scope>
    <source>
        <strain evidence="1">JCA_2017</strain>
    </source>
</reference>